<dbReference type="Pfam" id="PF00580">
    <property type="entry name" value="UvrD-helicase"/>
    <property type="match status" value="1"/>
</dbReference>
<keyword evidence="16" id="KW-1185">Reference proteome</keyword>
<dbReference type="InterPro" id="IPR010997">
    <property type="entry name" value="HRDC-like_sf"/>
</dbReference>
<keyword evidence="3 10" id="KW-0378">Hydrolase</keyword>
<keyword evidence="4 10" id="KW-0347">Helicase</keyword>
<dbReference type="GO" id="GO:0033202">
    <property type="term" value="C:DNA helicase complex"/>
    <property type="evidence" value="ECO:0007669"/>
    <property type="project" value="TreeGrafter"/>
</dbReference>
<dbReference type="GO" id="GO:0005524">
    <property type="term" value="F:ATP binding"/>
    <property type="evidence" value="ECO:0007669"/>
    <property type="project" value="UniProtKB-UniRule"/>
</dbReference>
<dbReference type="PROSITE" id="PS51198">
    <property type="entry name" value="UVRD_HELICASE_ATP_BIND"/>
    <property type="match status" value="1"/>
</dbReference>
<keyword evidence="6" id="KW-0413">Isomerase</keyword>
<comment type="similarity">
    <text evidence="1">Belongs to the helicase family. UvrD subfamily.</text>
</comment>
<dbReference type="GO" id="GO:0005829">
    <property type="term" value="C:cytosol"/>
    <property type="evidence" value="ECO:0007669"/>
    <property type="project" value="TreeGrafter"/>
</dbReference>
<dbReference type="Gene3D" id="1.10.150.80">
    <property type="entry name" value="HRDC domain"/>
    <property type="match status" value="1"/>
</dbReference>
<evidence type="ECO:0000259" key="13">
    <source>
        <dbReference type="PROSITE" id="PS51198"/>
    </source>
</evidence>
<reference evidence="16" key="1">
    <citation type="submission" date="2016-12" db="EMBL/GenBank/DDBJ databases">
        <authorList>
            <person name="Meng X."/>
        </authorList>
    </citation>
    <scope>NUCLEOTIDE SEQUENCE [LARGE SCALE GENOMIC DNA]</scope>
    <source>
        <strain evidence="16">DSM 20732</strain>
    </source>
</reference>
<dbReference type="EMBL" id="MQVS01000005">
    <property type="protein sequence ID" value="OKL51693.1"/>
    <property type="molecule type" value="Genomic_DNA"/>
</dbReference>
<evidence type="ECO:0000256" key="9">
    <source>
        <dbReference type="ARBA" id="ARBA00048988"/>
    </source>
</evidence>
<evidence type="ECO:0000256" key="10">
    <source>
        <dbReference type="PROSITE-ProRule" id="PRU00560"/>
    </source>
</evidence>
<protein>
    <recommendedName>
        <fullName evidence="8">DNA 3'-5' helicase</fullName>
        <ecNumber evidence="8">5.6.2.4</ecNumber>
    </recommendedName>
</protein>
<evidence type="ECO:0000256" key="5">
    <source>
        <dbReference type="ARBA" id="ARBA00022840"/>
    </source>
</evidence>
<evidence type="ECO:0000256" key="3">
    <source>
        <dbReference type="ARBA" id="ARBA00022801"/>
    </source>
</evidence>
<dbReference type="InterPro" id="IPR027417">
    <property type="entry name" value="P-loop_NTPase"/>
</dbReference>
<comment type="catalytic activity">
    <reaction evidence="9">
        <text>ATP + H2O = ADP + phosphate + H(+)</text>
        <dbReference type="Rhea" id="RHEA:13065"/>
        <dbReference type="ChEBI" id="CHEBI:15377"/>
        <dbReference type="ChEBI" id="CHEBI:15378"/>
        <dbReference type="ChEBI" id="CHEBI:30616"/>
        <dbReference type="ChEBI" id="CHEBI:43474"/>
        <dbReference type="ChEBI" id="CHEBI:456216"/>
        <dbReference type="EC" id="5.6.2.4"/>
    </reaction>
</comment>
<dbReference type="InterPro" id="IPR002121">
    <property type="entry name" value="HRDC_dom"/>
</dbReference>
<evidence type="ECO:0000259" key="14">
    <source>
        <dbReference type="PROSITE" id="PS51217"/>
    </source>
</evidence>
<evidence type="ECO:0000256" key="4">
    <source>
        <dbReference type="ARBA" id="ARBA00022806"/>
    </source>
</evidence>
<gene>
    <name evidence="15" type="ORF">BSZ40_05940</name>
</gene>
<dbReference type="GO" id="GO:0003677">
    <property type="term" value="F:DNA binding"/>
    <property type="evidence" value="ECO:0007669"/>
    <property type="project" value="InterPro"/>
</dbReference>
<organism evidence="15 16">
    <name type="scientific">Buchananella hordeovulneris</name>
    <dbReference type="NCBI Taxonomy" id="52770"/>
    <lineage>
        <taxon>Bacteria</taxon>
        <taxon>Bacillati</taxon>
        <taxon>Actinomycetota</taxon>
        <taxon>Actinomycetes</taxon>
        <taxon>Actinomycetales</taxon>
        <taxon>Actinomycetaceae</taxon>
        <taxon>Buchananella</taxon>
    </lineage>
</organism>
<accession>A0A1Q5PVQ6</accession>
<evidence type="ECO:0000256" key="8">
    <source>
        <dbReference type="ARBA" id="ARBA00034808"/>
    </source>
</evidence>
<dbReference type="PANTHER" id="PTHR11070">
    <property type="entry name" value="UVRD / RECB / PCRA DNA HELICASE FAMILY MEMBER"/>
    <property type="match status" value="1"/>
</dbReference>
<dbReference type="InterPro" id="IPR013986">
    <property type="entry name" value="DExx_box_DNA_helicase_dom_sf"/>
</dbReference>
<dbReference type="PANTHER" id="PTHR11070:SF69">
    <property type="entry name" value="ATP-DEPENDENT DNA HELICASE UVRD2"/>
    <property type="match status" value="1"/>
</dbReference>
<dbReference type="OrthoDB" id="9806690at2"/>
<dbReference type="Gene3D" id="1.10.10.160">
    <property type="match status" value="1"/>
</dbReference>
<dbReference type="SMART" id="SM00341">
    <property type="entry name" value="HRDC"/>
    <property type="match status" value="1"/>
</dbReference>
<dbReference type="InterPro" id="IPR044876">
    <property type="entry name" value="HRDC_dom_sf"/>
</dbReference>
<dbReference type="CDD" id="cd17932">
    <property type="entry name" value="DEXQc_UvrD"/>
    <property type="match status" value="1"/>
</dbReference>
<dbReference type="AlphaFoldDB" id="A0A1Q5PVQ6"/>
<dbReference type="GO" id="GO:0043138">
    <property type="term" value="F:3'-5' DNA helicase activity"/>
    <property type="evidence" value="ECO:0007669"/>
    <property type="project" value="UniProtKB-EC"/>
</dbReference>
<evidence type="ECO:0000259" key="12">
    <source>
        <dbReference type="PROSITE" id="PS50967"/>
    </source>
</evidence>
<dbReference type="PROSITE" id="PS51217">
    <property type="entry name" value="UVRD_HELICASE_CTER"/>
    <property type="match status" value="1"/>
</dbReference>
<dbReference type="GO" id="GO:0000725">
    <property type="term" value="P:recombinational repair"/>
    <property type="evidence" value="ECO:0007669"/>
    <property type="project" value="TreeGrafter"/>
</dbReference>
<dbReference type="Pfam" id="PF00570">
    <property type="entry name" value="HRDC"/>
    <property type="match status" value="1"/>
</dbReference>
<dbReference type="Gene3D" id="3.40.50.300">
    <property type="entry name" value="P-loop containing nucleotide triphosphate hydrolases"/>
    <property type="match status" value="3"/>
</dbReference>
<evidence type="ECO:0000256" key="11">
    <source>
        <dbReference type="SAM" id="MobiDB-lite"/>
    </source>
</evidence>
<dbReference type="PROSITE" id="PS50967">
    <property type="entry name" value="HRDC"/>
    <property type="match status" value="1"/>
</dbReference>
<dbReference type="STRING" id="52770.BSZ40_05940"/>
<dbReference type="InterPro" id="IPR014016">
    <property type="entry name" value="UvrD-like_ATP-bd"/>
</dbReference>
<dbReference type="InterPro" id="IPR000212">
    <property type="entry name" value="DNA_helicase_UvrD/REP"/>
</dbReference>
<sequence length="683" mass="74355">MTQARRLPSSQELLAALDPDQRQVAEHLRGPLCVLAGAGTGKTRAITYRIAHGVVSGQYDPRSVLAVTFTARAAGEMRTRLADLGVEGVQARTFHAAALRQLRYFWPSAVGGSLPHLLEHKAQVVAGAAGRVGLNVDRPLLRDLAAEVEWAKVSLVSPEDYVQALATVGRPAPGDLEPATVAHLLEVYEKVKIERGLIDFEDVLLVLNGILLEREDIAKTVRAQYSVFVVDEYQDVSPLQQALLDRWLGGRTDLCVVGDVAQTIYSFTGATPRYLTSFARRYPGARTISLVRDYRSTPQVVSLANAVLAKAGQAGRGRLAGAVTLQAQRPSSVPVRFETYDDDRAEAAGIAAHIQGLVQQGVALSEIAVLYRTNGQTETFEEALSAAGIGYQVRGGERFFARPEVRQALGLLRSQSRTPTGQELRAEVEEVLTGLGWSPQPPAARGALRERWDSLQALAALAQELQETRGADLVAFVAELEQRAAVQHAPSVQGVTLASLHAAKGLEWDAVFLAGMSDGLLPISLAETPEAIEEERRLLYVGVTRAREHLMLSYARARTPGAKGQRKPSRFLQGIWPTPPRSEQPERSRRAEARHRAEQFALHHDARTLLLFEELKEWRAQQARSLGRPAYTVLHDTTLQAIAVARPKNLADLAQVRGIGLNKLEQFGADILALCQANGVADG</sequence>
<dbReference type="InParanoid" id="A0A1Q5PVQ6"/>
<evidence type="ECO:0000313" key="16">
    <source>
        <dbReference type="Proteomes" id="UP000185612"/>
    </source>
</evidence>
<evidence type="ECO:0000256" key="1">
    <source>
        <dbReference type="ARBA" id="ARBA00009922"/>
    </source>
</evidence>
<feature type="domain" description="HRDC" evidence="12">
    <location>
        <begin position="605"/>
        <end position="683"/>
    </location>
</feature>
<evidence type="ECO:0000256" key="7">
    <source>
        <dbReference type="ARBA" id="ARBA00034617"/>
    </source>
</evidence>
<dbReference type="InterPro" id="IPR014017">
    <property type="entry name" value="DNA_helicase_UvrD-like_C"/>
</dbReference>
<feature type="binding site" evidence="10">
    <location>
        <begin position="36"/>
        <end position="43"/>
    </location>
    <ligand>
        <name>ATP</name>
        <dbReference type="ChEBI" id="CHEBI:30616"/>
    </ligand>
</feature>
<keyword evidence="5 10" id="KW-0067">ATP-binding</keyword>
<dbReference type="GO" id="GO:0016887">
    <property type="term" value="F:ATP hydrolysis activity"/>
    <property type="evidence" value="ECO:0007669"/>
    <property type="project" value="RHEA"/>
</dbReference>
<dbReference type="Proteomes" id="UP000185612">
    <property type="component" value="Unassembled WGS sequence"/>
</dbReference>
<comment type="caution">
    <text evidence="15">The sequence shown here is derived from an EMBL/GenBank/DDBJ whole genome shotgun (WGS) entry which is preliminary data.</text>
</comment>
<comment type="catalytic activity">
    <reaction evidence="7">
        <text>Couples ATP hydrolysis with the unwinding of duplex DNA by translocating in the 3'-5' direction.</text>
        <dbReference type="EC" id="5.6.2.4"/>
    </reaction>
</comment>
<evidence type="ECO:0000256" key="2">
    <source>
        <dbReference type="ARBA" id="ARBA00022741"/>
    </source>
</evidence>
<dbReference type="SUPFAM" id="SSF52540">
    <property type="entry name" value="P-loop containing nucleoside triphosphate hydrolases"/>
    <property type="match status" value="1"/>
</dbReference>
<dbReference type="CDD" id="cd18807">
    <property type="entry name" value="SF1_C_UvrD"/>
    <property type="match status" value="1"/>
</dbReference>
<feature type="domain" description="UvrD-like helicase ATP-binding" evidence="13">
    <location>
        <begin position="15"/>
        <end position="297"/>
    </location>
</feature>
<proteinExistence type="inferred from homology"/>
<dbReference type="Pfam" id="PF13361">
    <property type="entry name" value="UvrD_C"/>
    <property type="match status" value="2"/>
</dbReference>
<feature type="domain" description="UvrD-like helicase C-terminal" evidence="14">
    <location>
        <begin position="298"/>
        <end position="548"/>
    </location>
</feature>
<evidence type="ECO:0000313" key="15">
    <source>
        <dbReference type="EMBL" id="OKL51693.1"/>
    </source>
</evidence>
<evidence type="ECO:0000256" key="6">
    <source>
        <dbReference type="ARBA" id="ARBA00023235"/>
    </source>
</evidence>
<dbReference type="RefSeq" id="WP_073824250.1">
    <property type="nucleotide sequence ID" value="NZ_MQVS01000005.1"/>
</dbReference>
<name>A0A1Q5PVQ6_9ACTO</name>
<feature type="region of interest" description="Disordered" evidence="11">
    <location>
        <begin position="558"/>
        <end position="591"/>
    </location>
</feature>
<keyword evidence="2 10" id="KW-0547">Nucleotide-binding</keyword>
<dbReference type="FunFam" id="3.40.50.300:FF:001181">
    <property type="entry name" value="DNA helicase"/>
    <property type="match status" value="1"/>
</dbReference>
<dbReference type="SUPFAM" id="SSF47819">
    <property type="entry name" value="HRDC-like"/>
    <property type="match status" value="1"/>
</dbReference>
<dbReference type="EC" id="5.6.2.4" evidence="8"/>